<dbReference type="SUPFAM" id="SSF52922">
    <property type="entry name" value="TK C-terminal domain-like"/>
    <property type="match status" value="1"/>
</dbReference>
<evidence type="ECO:0000256" key="2">
    <source>
        <dbReference type="ARBA" id="ARBA00007131"/>
    </source>
</evidence>
<accession>A0A1G2RY28</accession>
<protein>
    <recommendedName>
        <fullName evidence="4">Transketolase-like pyrimidine-binding domain-containing protein</fullName>
    </recommendedName>
</protein>
<dbReference type="SUPFAM" id="SSF52518">
    <property type="entry name" value="Thiamin diphosphate-binding fold (THDP-binding)"/>
    <property type="match status" value="1"/>
</dbReference>
<dbReference type="InterPro" id="IPR051157">
    <property type="entry name" value="PDH/Transketolase"/>
</dbReference>
<proteinExistence type="inferred from homology"/>
<sequence length="309" mass="33455">MRKAFCDSLLETAEKDESVILITNDLGFSVLEPFEQKFAKRFLNVGVAEQNMIGVAAGLALSAKKVFVYSIVPFVTMRCFEQIRNDICSANLPVVLVGVGGGLSYGTAGLTHHSLNDIAIMRSLPNMEVFCPGDPAETRAVMAYLAISQNPAYLRIGKGNDPMVYEKTPDFTPGKAILLQDGSDISIFATGNILWNAREAAKILGQTGLSVRLLSMPSVKPIDEEAIHKASRETKAIFSIEEHSIIGGLGGAVAETVAEYKDAKPFFARIGFPDSFCKEVGSQEYLRQAYGLSAQAIAERVQNLIKGIL</sequence>
<feature type="domain" description="Transketolase-like pyrimidine-binding" evidence="4">
    <location>
        <begin position="1"/>
        <end position="163"/>
    </location>
</feature>
<organism evidence="5 6">
    <name type="scientific">Candidatus Wildermuthbacteria bacterium RIFCSPLOWO2_02_FULL_47_9c</name>
    <dbReference type="NCBI Taxonomy" id="1802466"/>
    <lineage>
        <taxon>Bacteria</taxon>
        <taxon>Candidatus Wildermuthiibacteriota</taxon>
    </lineage>
</organism>
<dbReference type="InterPro" id="IPR005475">
    <property type="entry name" value="Transketolase-like_Pyr-bd"/>
</dbReference>
<dbReference type="SMART" id="SM00861">
    <property type="entry name" value="Transket_pyr"/>
    <property type="match status" value="1"/>
</dbReference>
<dbReference type="AlphaFoldDB" id="A0A1G2RY28"/>
<dbReference type="PANTHER" id="PTHR43825:SF5">
    <property type="entry name" value="HYPOTHETICAL TRANSKETOLASE FAMILY PROTEIN"/>
    <property type="match status" value="1"/>
</dbReference>
<evidence type="ECO:0000256" key="3">
    <source>
        <dbReference type="ARBA" id="ARBA00023052"/>
    </source>
</evidence>
<dbReference type="Pfam" id="PF02779">
    <property type="entry name" value="Transket_pyr"/>
    <property type="match status" value="1"/>
</dbReference>
<dbReference type="FunFam" id="3.40.50.970:FF:000129">
    <property type="entry name" value="Transketolase"/>
    <property type="match status" value="1"/>
</dbReference>
<dbReference type="EMBL" id="MHUL01000019">
    <property type="protein sequence ID" value="OHA76951.1"/>
    <property type="molecule type" value="Genomic_DNA"/>
</dbReference>
<dbReference type="InterPro" id="IPR009014">
    <property type="entry name" value="Transketo_C/PFOR_II"/>
</dbReference>
<evidence type="ECO:0000313" key="6">
    <source>
        <dbReference type="Proteomes" id="UP000178222"/>
    </source>
</evidence>
<comment type="cofactor">
    <cofactor evidence="1">
        <name>thiamine diphosphate</name>
        <dbReference type="ChEBI" id="CHEBI:58937"/>
    </cofactor>
</comment>
<keyword evidence="3" id="KW-0786">Thiamine pyrophosphate</keyword>
<dbReference type="Gene3D" id="3.40.50.920">
    <property type="match status" value="1"/>
</dbReference>
<reference evidence="5 6" key="1">
    <citation type="journal article" date="2016" name="Nat. Commun.">
        <title>Thousands of microbial genomes shed light on interconnected biogeochemical processes in an aquifer system.</title>
        <authorList>
            <person name="Anantharaman K."/>
            <person name="Brown C.T."/>
            <person name="Hug L.A."/>
            <person name="Sharon I."/>
            <person name="Castelle C.J."/>
            <person name="Probst A.J."/>
            <person name="Thomas B.C."/>
            <person name="Singh A."/>
            <person name="Wilkins M.J."/>
            <person name="Karaoz U."/>
            <person name="Brodie E.L."/>
            <person name="Williams K.H."/>
            <person name="Hubbard S.S."/>
            <person name="Banfield J.F."/>
        </authorList>
    </citation>
    <scope>NUCLEOTIDE SEQUENCE [LARGE SCALE GENOMIC DNA]</scope>
</reference>
<comment type="similarity">
    <text evidence="2">Belongs to the transketolase family.</text>
</comment>
<evidence type="ECO:0000313" key="5">
    <source>
        <dbReference type="EMBL" id="OHA76951.1"/>
    </source>
</evidence>
<evidence type="ECO:0000259" key="4">
    <source>
        <dbReference type="SMART" id="SM00861"/>
    </source>
</evidence>
<comment type="caution">
    <text evidence="5">The sequence shown here is derived from an EMBL/GenBank/DDBJ whole genome shotgun (WGS) entry which is preliminary data.</text>
</comment>
<dbReference type="Gene3D" id="3.40.50.970">
    <property type="match status" value="1"/>
</dbReference>
<dbReference type="CDD" id="cd07033">
    <property type="entry name" value="TPP_PYR_DXS_TK_like"/>
    <property type="match status" value="1"/>
</dbReference>
<gene>
    <name evidence="5" type="ORF">A3J30_02980</name>
</gene>
<dbReference type="InterPro" id="IPR033248">
    <property type="entry name" value="Transketolase_C"/>
</dbReference>
<name>A0A1G2RY28_9BACT</name>
<dbReference type="InterPro" id="IPR029061">
    <property type="entry name" value="THDP-binding"/>
</dbReference>
<evidence type="ECO:0000256" key="1">
    <source>
        <dbReference type="ARBA" id="ARBA00001964"/>
    </source>
</evidence>
<dbReference type="Proteomes" id="UP000178222">
    <property type="component" value="Unassembled WGS sequence"/>
</dbReference>
<dbReference type="Pfam" id="PF02780">
    <property type="entry name" value="Transketolase_C"/>
    <property type="match status" value="1"/>
</dbReference>
<dbReference type="PANTHER" id="PTHR43825">
    <property type="entry name" value="PYRUVATE DEHYDROGENASE E1 COMPONENT"/>
    <property type="match status" value="1"/>
</dbReference>